<feature type="transmembrane region" description="Helical" evidence="3">
    <location>
        <begin position="158"/>
        <end position="177"/>
    </location>
</feature>
<feature type="transmembrane region" description="Helical" evidence="3">
    <location>
        <begin position="6"/>
        <end position="31"/>
    </location>
</feature>
<comment type="subcellular location">
    <subcellularLocation>
        <location evidence="1">Cell inner membrane</location>
        <topology evidence="1">Multi-pass membrane protein</topology>
    </subcellularLocation>
</comment>
<keyword evidence="3" id="KW-1133">Transmembrane helix</keyword>
<dbReference type="RefSeq" id="WP_311503535.1">
    <property type="nucleotide sequence ID" value="NZ_JAVRHK010000007.1"/>
</dbReference>
<evidence type="ECO:0000313" key="4">
    <source>
        <dbReference type="EMBL" id="MDT0677198.1"/>
    </source>
</evidence>
<organism evidence="4 5">
    <name type="scientific">Autumnicola musiva</name>
    <dbReference type="NCBI Taxonomy" id="3075589"/>
    <lineage>
        <taxon>Bacteria</taxon>
        <taxon>Pseudomonadati</taxon>
        <taxon>Bacteroidota</taxon>
        <taxon>Flavobacteriia</taxon>
        <taxon>Flavobacteriales</taxon>
        <taxon>Flavobacteriaceae</taxon>
        <taxon>Autumnicola</taxon>
    </lineage>
</organism>
<dbReference type="EMBL" id="JAVRHK010000007">
    <property type="protein sequence ID" value="MDT0677198.1"/>
    <property type="molecule type" value="Genomic_DNA"/>
</dbReference>
<feature type="transmembrane region" description="Helical" evidence="3">
    <location>
        <begin position="43"/>
        <end position="63"/>
    </location>
</feature>
<dbReference type="Gene3D" id="1.20.1250.20">
    <property type="entry name" value="MFS general substrate transporter like domains"/>
    <property type="match status" value="1"/>
</dbReference>
<evidence type="ECO:0000313" key="5">
    <source>
        <dbReference type="Proteomes" id="UP001262582"/>
    </source>
</evidence>
<keyword evidence="3" id="KW-0472">Membrane</keyword>
<gene>
    <name evidence="4" type="ORF">RM539_11460</name>
</gene>
<dbReference type="SUPFAM" id="SSF103473">
    <property type="entry name" value="MFS general substrate transporter"/>
    <property type="match status" value="1"/>
</dbReference>
<keyword evidence="3" id="KW-0812">Transmembrane</keyword>
<keyword evidence="2" id="KW-1003">Cell membrane</keyword>
<feature type="transmembrane region" description="Helical" evidence="3">
    <location>
        <begin position="75"/>
        <end position="104"/>
    </location>
</feature>
<proteinExistence type="predicted"/>
<dbReference type="PANTHER" id="PTHR43702">
    <property type="entry name" value="L-FUCOSE-PROTON SYMPORTER"/>
    <property type="match status" value="1"/>
</dbReference>
<protein>
    <recommendedName>
        <fullName evidence="6">Glucose/galactose MFS transporter</fullName>
    </recommendedName>
</protein>
<dbReference type="PANTHER" id="PTHR43702:SF12">
    <property type="entry name" value="N-ACETYL GLUCOSAMINE TRANSPORTER NAGP"/>
    <property type="match status" value="1"/>
</dbReference>
<evidence type="ECO:0000256" key="2">
    <source>
        <dbReference type="ARBA" id="ARBA00022475"/>
    </source>
</evidence>
<comment type="caution">
    <text evidence="4">The sequence shown here is derived from an EMBL/GenBank/DDBJ whole genome shotgun (WGS) entry which is preliminary data.</text>
</comment>
<name>A0ABU3D6Q2_9FLAO</name>
<feature type="transmembrane region" description="Helical" evidence="3">
    <location>
        <begin position="124"/>
        <end position="146"/>
    </location>
</feature>
<sequence>MEFPHLVLGVISLFLYVGVEVIAADSIISYGASQGIALTTAKYFATGTMIAMIIGYIIGIITIPKYMKQENALRISAVVGVVFSLLAIVTSGFVSLAFVALLGLANSLMWPAIWPMALADLGRFTKAASSLMVMGIAGGAVLPLIYGALAERWNSQDAYWIMLPCYLFILYFAILGYKIRKA</sequence>
<keyword evidence="5" id="KW-1185">Reference proteome</keyword>
<dbReference type="InterPro" id="IPR050375">
    <property type="entry name" value="MFS_TsgA-like"/>
</dbReference>
<dbReference type="Proteomes" id="UP001262582">
    <property type="component" value="Unassembled WGS sequence"/>
</dbReference>
<evidence type="ECO:0000256" key="1">
    <source>
        <dbReference type="ARBA" id="ARBA00004429"/>
    </source>
</evidence>
<accession>A0ABU3D6Q2</accession>
<reference evidence="4 5" key="1">
    <citation type="submission" date="2023-09" db="EMBL/GenBank/DDBJ databases">
        <authorList>
            <person name="Rey-Velasco X."/>
        </authorList>
    </citation>
    <scope>NUCLEOTIDE SEQUENCE [LARGE SCALE GENOMIC DNA]</scope>
    <source>
        <strain evidence="4 5">F117</strain>
    </source>
</reference>
<evidence type="ECO:0000256" key="3">
    <source>
        <dbReference type="SAM" id="Phobius"/>
    </source>
</evidence>
<evidence type="ECO:0008006" key="6">
    <source>
        <dbReference type="Google" id="ProtNLM"/>
    </source>
</evidence>
<dbReference type="InterPro" id="IPR036259">
    <property type="entry name" value="MFS_trans_sf"/>
</dbReference>